<keyword evidence="1" id="KW-0805">Transcription regulation</keyword>
<gene>
    <name evidence="5" type="ORF">ACFO5K_24900</name>
</gene>
<name>A0ABV8VMP1_9NOCA</name>
<sequence>MRIGELAAASGVTAKTIRFYEQEGLIAEPARTSAGYRDYDTDHIARLRFIRQAQAAGLTLAHARQILGIVDRGDLPCGHVESVLAARLADIRAKIVELTALETRLADLLDTAHRGSDSVAHEEAEICWILESSPPR</sequence>
<organism evidence="5 6">
    <name type="scientific">Nocardia halotolerans</name>
    <dbReference type="NCBI Taxonomy" id="1755878"/>
    <lineage>
        <taxon>Bacteria</taxon>
        <taxon>Bacillati</taxon>
        <taxon>Actinomycetota</taxon>
        <taxon>Actinomycetes</taxon>
        <taxon>Mycobacteriales</taxon>
        <taxon>Nocardiaceae</taxon>
        <taxon>Nocardia</taxon>
    </lineage>
</organism>
<dbReference type="InterPro" id="IPR000551">
    <property type="entry name" value="MerR-type_HTH_dom"/>
</dbReference>
<evidence type="ECO:0000256" key="3">
    <source>
        <dbReference type="ARBA" id="ARBA00023163"/>
    </source>
</evidence>
<reference evidence="6" key="1">
    <citation type="journal article" date="2019" name="Int. J. Syst. Evol. Microbiol.">
        <title>The Global Catalogue of Microorganisms (GCM) 10K type strain sequencing project: providing services to taxonomists for standard genome sequencing and annotation.</title>
        <authorList>
            <consortium name="The Broad Institute Genomics Platform"/>
            <consortium name="The Broad Institute Genome Sequencing Center for Infectious Disease"/>
            <person name="Wu L."/>
            <person name="Ma J."/>
        </authorList>
    </citation>
    <scope>NUCLEOTIDE SEQUENCE [LARGE SCALE GENOMIC DNA]</scope>
    <source>
        <strain evidence="6">IBRC-M 10490</strain>
    </source>
</reference>
<dbReference type="PROSITE" id="PS00552">
    <property type="entry name" value="HTH_MERR_1"/>
    <property type="match status" value="1"/>
</dbReference>
<dbReference type="PROSITE" id="PS50937">
    <property type="entry name" value="HTH_MERR_2"/>
    <property type="match status" value="1"/>
</dbReference>
<evidence type="ECO:0000256" key="1">
    <source>
        <dbReference type="ARBA" id="ARBA00023015"/>
    </source>
</evidence>
<dbReference type="PANTHER" id="PTHR30204:SF94">
    <property type="entry name" value="HEAVY METAL-DEPENDENT TRANSCRIPTIONAL REGULATOR HI_0293-RELATED"/>
    <property type="match status" value="1"/>
</dbReference>
<proteinExistence type="predicted"/>
<evidence type="ECO:0000313" key="5">
    <source>
        <dbReference type="EMBL" id="MFC4377325.1"/>
    </source>
</evidence>
<dbReference type="PRINTS" id="PR00040">
    <property type="entry name" value="HTHMERR"/>
</dbReference>
<comment type="caution">
    <text evidence="5">The sequence shown here is derived from an EMBL/GenBank/DDBJ whole genome shotgun (WGS) entry which is preliminary data.</text>
</comment>
<dbReference type="SMART" id="SM00422">
    <property type="entry name" value="HTH_MERR"/>
    <property type="match status" value="1"/>
</dbReference>
<evidence type="ECO:0000259" key="4">
    <source>
        <dbReference type="PROSITE" id="PS50937"/>
    </source>
</evidence>
<dbReference type="SUPFAM" id="SSF46955">
    <property type="entry name" value="Putative DNA-binding domain"/>
    <property type="match status" value="1"/>
</dbReference>
<evidence type="ECO:0000313" key="6">
    <source>
        <dbReference type="Proteomes" id="UP001595844"/>
    </source>
</evidence>
<dbReference type="Proteomes" id="UP001595844">
    <property type="component" value="Unassembled WGS sequence"/>
</dbReference>
<accession>A0ABV8VMP1</accession>
<keyword evidence="3" id="KW-0804">Transcription</keyword>
<dbReference type="CDD" id="cd04770">
    <property type="entry name" value="HTH_HMRTR"/>
    <property type="match status" value="1"/>
</dbReference>
<dbReference type="PANTHER" id="PTHR30204">
    <property type="entry name" value="REDOX-CYCLING DRUG-SENSING TRANSCRIPTIONAL ACTIVATOR SOXR"/>
    <property type="match status" value="1"/>
</dbReference>
<dbReference type="EMBL" id="JBHSDL010000030">
    <property type="protein sequence ID" value="MFC4377325.1"/>
    <property type="molecule type" value="Genomic_DNA"/>
</dbReference>
<feature type="domain" description="HTH merR-type" evidence="4">
    <location>
        <begin position="1"/>
        <end position="69"/>
    </location>
</feature>
<dbReference type="RefSeq" id="WP_378567809.1">
    <property type="nucleotide sequence ID" value="NZ_JBHSDL010000030.1"/>
</dbReference>
<dbReference type="InterPro" id="IPR009061">
    <property type="entry name" value="DNA-bd_dom_put_sf"/>
</dbReference>
<dbReference type="Pfam" id="PF13411">
    <property type="entry name" value="MerR_1"/>
    <property type="match status" value="1"/>
</dbReference>
<protein>
    <submittedName>
        <fullName evidence="5">Heavy metal-responsive transcriptional regulator</fullName>
    </submittedName>
</protein>
<keyword evidence="6" id="KW-1185">Reference proteome</keyword>
<dbReference type="InterPro" id="IPR047057">
    <property type="entry name" value="MerR_fam"/>
</dbReference>
<evidence type="ECO:0000256" key="2">
    <source>
        <dbReference type="ARBA" id="ARBA00023125"/>
    </source>
</evidence>
<dbReference type="Gene3D" id="1.10.1660.10">
    <property type="match status" value="1"/>
</dbReference>
<keyword evidence="2" id="KW-0238">DNA-binding</keyword>